<comment type="caution">
    <text evidence="2">The sequence shown here is derived from an EMBL/GenBank/DDBJ whole genome shotgun (WGS) entry which is preliminary data.</text>
</comment>
<accession>A0A4Q2CXP9</accession>
<name>A0A4Q2CXP9_9AGAR</name>
<evidence type="ECO:0000256" key="1">
    <source>
        <dbReference type="SAM" id="MobiDB-lite"/>
    </source>
</evidence>
<keyword evidence="3" id="KW-1185">Reference proteome</keyword>
<evidence type="ECO:0000313" key="2">
    <source>
        <dbReference type="EMBL" id="RXW11580.1"/>
    </source>
</evidence>
<feature type="compositionally biased region" description="Polar residues" evidence="1">
    <location>
        <begin position="266"/>
        <end position="275"/>
    </location>
</feature>
<reference evidence="2 3" key="1">
    <citation type="submission" date="2019-01" db="EMBL/GenBank/DDBJ databases">
        <title>Draft genome sequence of Psathyrella aberdarensis IHI B618.</title>
        <authorList>
            <person name="Buettner E."/>
            <person name="Kellner H."/>
        </authorList>
    </citation>
    <scope>NUCLEOTIDE SEQUENCE [LARGE SCALE GENOMIC DNA]</scope>
    <source>
        <strain evidence="2 3">IHI B618</strain>
    </source>
</reference>
<sequence>MADDNDPRISELESMMYKFPLGVNVDSYLTLAQSHRESLEIDLAAARTVGNAELAAELLGKDKVVLTNIIRLRRLKDHRILDLESVMKTLPKTLDEVNGYLEVAQSHQKTLNMDLTAARSLCYKDLASVLEKAEKTTQSNIGKLRRHKGKLNKLAAKQPSASKRSLAHGLPGEESAKRQRMDPSCPSSPKSPQHIVPPRSPSLSNAVIDNPMDADPKDAGFKDVVPKDIDSMDIDPKDAIPKDVNFQDVVSRDVGSTSVVPKEVDPTSTIPKAVDPTSTIPKVFDPTSVVPKEV</sequence>
<feature type="region of interest" description="Disordered" evidence="1">
    <location>
        <begin position="134"/>
        <end position="224"/>
    </location>
</feature>
<feature type="region of interest" description="Disordered" evidence="1">
    <location>
        <begin position="255"/>
        <end position="275"/>
    </location>
</feature>
<gene>
    <name evidence="2" type="ORF">EST38_g14274</name>
</gene>
<organism evidence="2 3">
    <name type="scientific">Candolleomyces aberdarensis</name>
    <dbReference type="NCBI Taxonomy" id="2316362"/>
    <lineage>
        <taxon>Eukaryota</taxon>
        <taxon>Fungi</taxon>
        <taxon>Dikarya</taxon>
        <taxon>Basidiomycota</taxon>
        <taxon>Agaricomycotina</taxon>
        <taxon>Agaricomycetes</taxon>
        <taxon>Agaricomycetidae</taxon>
        <taxon>Agaricales</taxon>
        <taxon>Agaricineae</taxon>
        <taxon>Psathyrellaceae</taxon>
        <taxon>Candolleomyces</taxon>
    </lineage>
</organism>
<dbReference type="EMBL" id="SDEE01001776">
    <property type="protein sequence ID" value="RXW11580.1"/>
    <property type="molecule type" value="Genomic_DNA"/>
</dbReference>
<evidence type="ECO:0000313" key="3">
    <source>
        <dbReference type="Proteomes" id="UP000290288"/>
    </source>
</evidence>
<feature type="compositionally biased region" description="Basic and acidic residues" evidence="1">
    <location>
        <begin position="214"/>
        <end position="224"/>
    </location>
</feature>
<protein>
    <submittedName>
        <fullName evidence="2">Uncharacterized protein</fullName>
    </submittedName>
</protein>
<dbReference type="Proteomes" id="UP000290288">
    <property type="component" value="Unassembled WGS sequence"/>
</dbReference>
<proteinExistence type="predicted"/>
<feature type="non-terminal residue" evidence="2">
    <location>
        <position position="294"/>
    </location>
</feature>
<dbReference type="STRING" id="2316362.A0A4Q2CXP9"/>
<dbReference type="AlphaFoldDB" id="A0A4Q2CXP9"/>